<feature type="chain" id="PRO_5012300402" description="DUF3157 domain-containing protein" evidence="1">
    <location>
        <begin position="19"/>
        <end position="183"/>
    </location>
</feature>
<evidence type="ECO:0000256" key="1">
    <source>
        <dbReference type="SAM" id="SignalP"/>
    </source>
</evidence>
<name>A0A1R4B7C5_9VIBR</name>
<dbReference type="InterPro" id="IPR021501">
    <property type="entry name" value="DUF3157"/>
</dbReference>
<reference evidence="2 3" key="1">
    <citation type="submission" date="2017-02" db="EMBL/GenBank/DDBJ databases">
        <authorList>
            <person name="Peterson S.W."/>
        </authorList>
    </citation>
    <scope>NUCLEOTIDE SEQUENCE [LARGE SCALE GENOMIC DNA]</scope>
    <source>
        <strain evidence="2 3">CECT 9027</strain>
    </source>
</reference>
<evidence type="ECO:0000313" key="3">
    <source>
        <dbReference type="Proteomes" id="UP000189475"/>
    </source>
</evidence>
<dbReference type="Pfam" id="PF11355">
    <property type="entry name" value="DUF3157"/>
    <property type="match status" value="1"/>
</dbReference>
<dbReference type="RefSeq" id="WP_095532940.1">
    <property type="nucleotide sequence ID" value="NZ_AP024887.1"/>
</dbReference>
<protein>
    <recommendedName>
        <fullName evidence="4">DUF3157 domain-containing protein</fullName>
    </recommendedName>
</protein>
<gene>
    <name evidence="2" type="ORF">VPAL9027_02822</name>
</gene>
<keyword evidence="3" id="KW-1185">Reference proteome</keyword>
<organism evidence="2 3">
    <name type="scientific">Vibrio palustris</name>
    <dbReference type="NCBI Taxonomy" id="1918946"/>
    <lineage>
        <taxon>Bacteria</taxon>
        <taxon>Pseudomonadati</taxon>
        <taxon>Pseudomonadota</taxon>
        <taxon>Gammaproteobacteria</taxon>
        <taxon>Vibrionales</taxon>
        <taxon>Vibrionaceae</taxon>
        <taxon>Vibrio</taxon>
    </lineage>
</organism>
<feature type="signal peptide" evidence="1">
    <location>
        <begin position="1"/>
        <end position="18"/>
    </location>
</feature>
<dbReference type="AlphaFoldDB" id="A0A1R4B7C5"/>
<accession>A0A1R4B7C5</accession>
<dbReference type="Proteomes" id="UP000189475">
    <property type="component" value="Unassembled WGS sequence"/>
</dbReference>
<sequence length="183" mass="20230">MKPLIVCCLIVWSGLASAAQIVTLPDGRQVQLKRDFTWQYVTSDNSQNTDAPTRLSASPVIKHKMVHTTIDTSSNMPLLELTRSDIDVVLGSPTYQDGTLTIPTALTNQSQQSVIKVTLKWRILDKQAKSVQSGTQVIWQSIKRMGSTYLRPASSHAGKPLNIDVAADQYHSIQAEISDIELR</sequence>
<dbReference type="OrthoDB" id="5593708at2"/>
<evidence type="ECO:0000313" key="2">
    <source>
        <dbReference type="EMBL" id="SJL84823.1"/>
    </source>
</evidence>
<proteinExistence type="predicted"/>
<evidence type="ECO:0008006" key="4">
    <source>
        <dbReference type="Google" id="ProtNLM"/>
    </source>
</evidence>
<dbReference type="STRING" id="1918946.VPAL9027_02822"/>
<dbReference type="EMBL" id="FUFT01000007">
    <property type="protein sequence ID" value="SJL84823.1"/>
    <property type="molecule type" value="Genomic_DNA"/>
</dbReference>
<keyword evidence="1" id="KW-0732">Signal</keyword>